<evidence type="ECO:0000313" key="8">
    <source>
        <dbReference type="Proteomes" id="UP001152797"/>
    </source>
</evidence>
<accession>A0A9P1D813</accession>
<dbReference type="Pfam" id="PF04577">
    <property type="entry name" value="Glyco_transf_61"/>
    <property type="match status" value="1"/>
</dbReference>
<keyword evidence="2" id="KW-0479">Metal-binding</keyword>
<dbReference type="SMART" id="SM00220">
    <property type="entry name" value="S_TKc"/>
    <property type="match status" value="1"/>
</dbReference>
<protein>
    <submittedName>
        <fullName evidence="7">Glycosyl hydrolase C11E10.09c</fullName>
    </submittedName>
</protein>
<comment type="cofactor">
    <cofactor evidence="1">
        <name>Ca(2+)</name>
        <dbReference type="ChEBI" id="CHEBI:29108"/>
    </cofactor>
</comment>
<keyword evidence="7" id="KW-0378">Hydrolase</keyword>
<dbReference type="Gene3D" id="3.90.550.10">
    <property type="entry name" value="Spore Coat Polysaccharide Biosynthesis Protein SpsA, Chain A"/>
    <property type="match status" value="1"/>
</dbReference>
<dbReference type="InterPro" id="IPR049625">
    <property type="entry name" value="Glyco_transf_61_cat"/>
</dbReference>
<feature type="domain" description="Protein kinase" evidence="4">
    <location>
        <begin position="95"/>
        <end position="420"/>
    </location>
</feature>
<dbReference type="GO" id="GO:0016787">
    <property type="term" value="F:hydrolase activity"/>
    <property type="evidence" value="ECO:0007669"/>
    <property type="project" value="UniProtKB-KW"/>
</dbReference>
<dbReference type="OrthoDB" id="406309at2759"/>
<dbReference type="InterPro" id="IPR000719">
    <property type="entry name" value="Prot_kinase_dom"/>
</dbReference>
<proteinExistence type="predicted"/>
<dbReference type="PANTHER" id="PTHR10357">
    <property type="entry name" value="ALPHA-AMYLASE FAMILY MEMBER"/>
    <property type="match status" value="1"/>
</dbReference>
<dbReference type="InterPro" id="IPR017853">
    <property type="entry name" value="GH"/>
</dbReference>
<reference evidence="5" key="1">
    <citation type="submission" date="2022-10" db="EMBL/GenBank/DDBJ databases">
        <authorList>
            <person name="Chen Y."/>
            <person name="Dougan E. K."/>
            <person name="Chan C."/>
            <person name="Rhodes N."/>
            <person name="Thang M."/>
        </authorList>
    </citation>
    <scope>NUCLEOTIDE SEQUENCE</scope>
</reference>
<dbReference type="Proteomes" id="UP001152797">
    <property type="component" value="Unassembled WGS sequence"/>
</dbReference>
<dbReference type="SUPFAM" id="SSF51445">
    <property type="entry name" value="(Trans)glycosidases"/>
    <property type="match status" value="1"/>
</dbReference>
<reference evidence="6" key="2">
    <citation type="submission" date="2024-04" db="EMBL/GenBank/DDBJ databases">
        <authorList>
            <person name="Chen Y."/>
            <person name="Shah S."/>
            <person name="Dougan E. K."/>
            <person name="Thang M."/>
            <person name="Chan C."/>
        </authorList>
    </citation>
    <scope>NUCLEOTIDE SEQUENCE [LARGE SCALE GENOMIC DNA]</scope>
</reference>
<dbReference type="GO" id="GO:0046872">
    <property type="term" value="F:metal ion binding"/>
    <property type="evidence" value="ECO:0007669"/>
    <property type="project" value="UniProtKB-KW"/>
</dbReference>
<evidence type="ECO:0000313" key="6">
    <source>
        <dbReference type="EMBL" id="CAL1158914.1"/>
    </source>
</evidence>
<dbReference type="EMBL" id="CAMXCT020003646">
    <property type="protein sequence ID" value="CAL1158914.1"/>
    <property type="molecule type" value="Genomic_DNA"/>
</dbReference>
<evidence type="ECO:0000259" key="4">
    <source>
        <dbReference type="PROSITE" id="PS50011"/>
    </source>
</evidence>
<organism evidence="5">
    <name type="scientific">Cladocopium goreaui</name>
    <dbReference type="NCBI Taxonomy" id="2562237"/>
    <lineage>
        <taxon>Eukaryota</taxon>
        <taxon>Sar</taxon>
        <taxon>Alveolata</taxon>
        <taxon>Dinophyceae</taxon>
        <taxon>Suessiales</taxon>
        <taxon>Symbiodiniaceae</taxon>
        <taxon>Cladocopium</taxon>
    </lineage>
</organism>
<dbReference type="Pfam" id="PF00128">
    <property type="entry name" value="Alpha-amylase"/>
    <property type="match status" value="1"/>
</dbReference>
<evidence type="ECO:0000256" key="3">
    <source>
        <dbReference type="ARBA" id="ARBA00022729"/>
    </source>
</evidence>
<dbReference type="SUPFAM" id="SSF56112">
    <property type="entry name" value="Protein kinase-like (PK-like)"/>
    <property type="match status" value="1"/>
</dbReference>
<dbReference type="InterPro" id="IPR011009">
    <property type="entry name" value="Kinase-like_dom_sf"/>
</dbReference>
<dbReference type="PROSITE" id="PS50011">
    <property type="entry name" value="PROTEIN_KINASE_DOM"/>
    <property type="match status" value="1"/>
</dbReference>
<evidence type="ECO:0000256" key="2">
    <source>
        <dbReference type="ARBA" id="ARBA00022723"/>
    </source>
</evidence>
<dbReference type="GO" id="GO:0005524">
    <property type="term" value="F:ATP binding"/>
    <property type="evidence" value="ECO:0007669"/>
    <property type="project" value="InterPro"/>
</dbReference>
<evidence type="ECO:0000256" key="1">
    <source>
        <dbReference type="ARBA" id="ARBA00001913"/>
    </source>
</evidence>
<keyword evidence="3" id="KW-0732">Signal</keyword>
<dbReference type="Gene3D" id="3.30.200.20">
    <property type="entry name" value="Phosphorylase Kinase, domain 1"/>
    <property type="match status" value="1"/>
</dbReference>
<dbReference type="GO" id="GO:0016757">
    <property type="term" value="F:glycosyltransferase activity"/>
    <property type="evidence" value="ECO:0007669"/>
    <property type="project" value="InterPro"/>
</dbReference>
<dbReference type="EMBL" id="CAMXCT030003646">
    <property type="protein sequence ID" value="CAL4792851.1"/>
    <property type="molecule type" value="Genomic_DNA"/>
</dbReference>
<dbReference type="GO" id="GO:0005975">
    <property type="term" value="P:carbohydrate metabolic process"/>
    <property type="evidence" value="ECO:0007669"/>
    <property type="project" value="InterPro"/>
</dbReference>
<gene>
    <name evidence="5" type="ORF">C1SCF055_LOCUS31253</name>
</gene>
<dbReference type="GO" id="GO:0004672">
    <property type="term" value="F:protein kinase activity"/>
    <property type="evidence" value="ECO:0007669"/>
    <property type="project" value="InterPro"/>
</dbReference>
<evidence type="ECO:0000313" key="5">
    <source>
        <dbReference type="EMBL" id="CAI4005539.1"/>
    </source>
</evidence>
<comment type="caution">
    <text evidence="5">The sequence shown here is derived from an EMBL/GenBank/DDBJ whole genome shotgun (WGS) entry which is preliminary data.</text>
</comment>
<dbReference type="Gene3D" id="3.20.20.80">
    <property type="entry name" value="Glycosidases"/>
    <property type="match status" value="1"/>
</dbReference>
<dbReference type="Gene3D" id="1.10.510.10">
    <property type="entry name" value="Transferase(Phosphotransferase) domain 1"/>
    <property type="match status" value="1"/>
</dbReference>
<name>A0A9P1D813_9DINO</name>
<dbReference type="SUPFAM" id="SSF53448">
    <property type="entry name" value="Nucleotide-diphospho-sugar transferases"/>
    <property type="match status" value="1"/>
</dbReference>
<keyword evidence="8" id="KW-1185">Reference proteome</keyword>
<dbReference type="InterPro" id="IPR006047">
    <property type="entry name" value="GH13_cat_dom"/>
</dbReference>
<dbReference type="EMBL" id="CAMXCT010003646">
    <property type="protein sequence ID" value="CAI4005539.1"/>
    <property type="molecule type" value="Genomic_DNA"/>
</dbReference>
<dbReference type="PANTHER" id="PTHR10357:SF215">
    <property type="entry name" value="ALPHA-AMYLASE 1"/>
    <property type="match status" value="1"/>
</dbReference>
<dbReference type="InterPro" id="IPR029044">
    <property type="entry name" value="Nucleotide-diphossugar_trans"/>
</dbReference>
<dbReference type="SMART" id="SM00642">
    <property type="entry name" value="Aamy"/>
    <property type="match status" value="1"/>
</dbReference>
<sequence length="2116" mass="237069">MLQGSGPELLEDGQVIPLRSKSRQVGQNEVLETSLFHFYMDPGPGGNWPPRPLALIGQGNGRAEEAVLPARVPDKLADSDILPDCYDPSSGVGRWNYQARLGEGGLGIVYRAYDCRGNLGHVAIKVLKHPQRAYWGKQHCFAMHRESQWSLQKIHNRQDGRYCESSAKLFARYLEDHTGLLQVCPGSFDERRKRFETPGLDWEKDGPTVVAAPYVVMELVEGEAMHVAMDREWRAPSKHGVKEGPLEVLIQAARALEYLATFGLIHRDFRGCNMHLAERAVDGAECVLKVLDLGVMITDEDWQQSNTNDAVQAFRRRGETEEKRRRYDWLPWEVRISADGIGPPLNFEKPVHSFDMFSLGVLALHLTIGRTEAVVARSRLSAMESAGAGKDPTAVEVIDTSMLGQEPSLNGLDPMLHRYMLGPVLLSGMAALRPAPSVVVRSIEADRCQVGGSSKAAPDEQSQRRRLAGDRWRFTGDMVIHWGLGSSAGRIHMAILYQLLYAILANLLAAGSTECQARSEADVELAEEREIAEMDVQLLQTKVQGTMMREGQSSVPKRVVSKEGGVCWSNEDCCLEDADGYCPLFCKEGTEIDTHNAKGWEVKGQCMKKWPGYCREDEQCKTISHAKGESGDPTYIGNAICFRSAGSLDGTCRNDTMCDAMSCGRGSCRWGKCTCDYGVGGDRCDKSTEAFAFLLYGNSSENLISVRVLVKSMRAAGAIQDILAIVPKNLIGTIPPKHLEILQWDGVKIYPTDPIPMPAVMDADPVIHKRWSGVMNKFAVWRMTEYSQVALLDTDMVFDVDSESPGKIFSECSAPLCAVRDGDSRFMNAGVMVITPSSQRLVHLLQVLADEQHHFAMPEQSFLTQYCKNKKFKMKLQFLDKKWNSCVGGGMLHNTGWESTGYNVLHSCSWTGKPPNMKMCFPGHCDSNQEWHTVLVWQFFHMEVDSCIRHADEGNCHKNSCQWCGKYCGTKEIECNKKLFNQTYIKDKDEPDIQEAARLGALTRSVWDMPENTSQQEWHNLPVGSWAWPQVAMYQILIDRFATPHPQHCEKLNEYCGGNLPGLMEKVSYLEELGVDGIVLSPVVDQMPHGYHGYWTKDLTKVNPAYGTEEDVRQLVILLHERRMKVIVDVNMNHAGSQKVNASNPRDVSILKPFNKPEHYHSDNCSLIHDADYERGSYFLEHCKLYGLPDFNHENPIVWQGLMQWVRDHVDKYGFDGIRVDAARHINRNFLNHIPETGPPIPAYYEVVNTDMAYVAGYATGDYGAVYNYPLYFVLKDIFVPGPKQKPMSALGDWMEKQLPKAQGRLMLNFLDNNDLPRFLYRIGEGGGIAEATMMALYHNALLAMMGMEGLPAILFGSEQNARGRLNYSDPLKVDNWRQPLWHHGYNTTSETFKLMKKVLWVRQRTNGLHAFKCIPVYMDYQVLVWARGPAIFVVSNAGQPSKIPSQRVLWDNATAGLGPYGTPSLVCNILEENPFADCGVLVPGNISRLHLTGDPKLYVPKEYITEYVQNIKLKEKEGERVAKEAQREPVVLPFTMWKAMPEPPIVKIQAQKRVARSWRPGDVTLNGNPSWVWHEFPQLPPHLDKWGPPLGMPVPHVISGVLKDACFHLGPGEKDGAVFARRNNRTYVLCPDSPQYCPRVIDDQVNLTALQKHSLMAGGFKKELPVLHLTFDVWYGVYHMLISALPSIAPRLDKLRNGTMQVRSCAAAQLGGCRLGAPSATALLTELPRKFRQIRSCSTQTGHCRGFGFVDLEKPLEALADFQAGIVVDKPIDFTARLDSCCGGKVDLLFPFVPSGIRAKLQLDSTALPPLQTALFSTMEEIGDSSAESRCGMRTFRGFRRSGRFSVDTQRIRWRGCKVGARDLDAILEELSGLYDKKTLDKIYRVATDDRSVLGVETNVLRPPSDPPLKQAYSFCAPEIHFDLSTRPQYPRFEFSVPYLAEFRRNLLASDDWLDETRPCGVSKRSLGHIVVLSRGHSARALGNEDEMVQALKTLGRPVEVVTPDPENFLHTLQTLSRAEVLVGAHGANMANMLFAPDGMKVVEIVPQVPFKMQDYHFWDLAAALNFTYLPIGDKVMPNEYDHQLALDPMTEDKAVISMHVDVDEVKSLIANLLV</sequence>
<evidence type="ECO:0000313" key="7">
    <source>
        <dbReference type="EMBL" id="CAL4792851.1"/>
    </source>
</evidence>